<sequence>MNYLFSLNNQKLKARMQLTIVNTNSRIFPFSNERILPGSTLSTDSTFSYIKILIPLLAGSICLLLGALILAGTITTVPAIAASYFLSLGVTLVVAGIGLCSVFRPHLFSINQSQDLHIIYY</sequence>
<dbReference type="AlphaFoldDB" id="A0A097KHJ7"/>
<reference evidence="2 3" key="1">
    <citation type="submission" date="2014-02" db="EMBL/GenBank/DDBJ databases">
        <authorList>
            <person name="Chen C."/>
            <person name="Conrad T.A."/>
            <person name="Zhou Z."/>
            <person name="Lai Z."/>
            <person name="Zhong G."/>
        </authorList>
    </citation>
    <scope>NUCLEOTIDE SEQUENCE [LARGE SCALE GENOMIC DNA]</scope>
    <source>
        <strain evidence="2 3">Nigg3-28</strain>
    </source>
</reference>
<dbReference type="EMBL" id="CP007217">
    <property type="protein sequence ID" value="AJR10542.1"/>
    <property type="molecule type" value="Genomic_DNA"/>
</dbReference>
<name>A0A097KHJ7_CHLMR</name>
<protein>
    <submittedName>
        <fullName evidence="2">Putative inclusion membrane protein</fullName>
    </submittedName>
</protein>
<dbReference type="PATRIC" id="fig|83560.10.peg.479"/>
<dbReference type="RefSeq" id="WP_010230517.1">
    <property type="nucleotide sequence ID" value="NZ_CP007217.1"/>
</dbReference>
<evidence type="ECO:0000313" key="3">
    <source>
        <dbReference type="Proteomes" id="UP000260363"/>
    </source>
</evidence>
<dbReference type="KEGG" id="cmx:DNC_02345"/>
<organism evidence="2 3">
    <name type="scientific">Chlamydia muridarum</name>
    <dbReference type="NCBI Taxonomy" id="83560"/>
    <lineage>
        <taxon>Bacteria</taxon>
        <taxon>Pseudomonadati</taxon>
        <taxon>Chlamydiota</taxon>
        <taxon>Chlamydiia</taxon>
        <taxon>Chlamydiales</taxon>
        <taxon>Chlamydiaceae</taxon>
        <taxon>Chlamydia/Chlamydophila group</taxon>
        <taxon>Chlamydia</taxon>
    </lineage>
</organism>
<evidence type="ECO:0000313" key="2">
    <source>
        <dbReference type="EMBL" id="AJR10542.1"/>
    </source>
</evidence>
<accession>A0A097KHJ7</accession>
<dbReference type="STRING" id="83560.NC80_02325"/>
<keyword evidence="1" id="KW-0472">Membrane</keyword>
<feature type="transmembrane region" description="Helical" evidence="1">
    <location>
        <begin position="52"/>
        <end position="74"/>
    </location>
</feature>
<dbReference type="GeneID" id="1245824"/>
<dbReference type="Proteomes" id="UP000260363">
    <property type="component" value="Chromosome"/>
</dbReference>
<dbReference type="KEGG" id="cmm:NC80_02325"/>
<dbReference type="KEGG" id="cmg:NC81_02340"/>
<evidence type="ECO:0000256" key="1">
    <source>
        <dbReference type="SAM" id="Phobius"/>
    </source>
</evidence>
<dbReference type="OMA" id="CSVFRPH"/>
<gene>
    <name evidence="2" type="ORF">BD36_02505</name>
</gene>
<keyword evidence="1" id="KW-1133">Transmembrane helix</keyword>
<feature type="transmembrane region" description="Helical" evidence="1">
    <location>
        <begin position="80"/>
        <end position="103"/>
    </location>
</feature>
<keyword evidence="1" id="KW-0812">Transmembrane</keyword>
<proteinExistence type="predicted"/>